<evidence type="ECO:0000313" key="2">
    <source>
        <dbReference type="EMBL" id="KAF1998907.1"/>
    </source>
</evidence>
<evidence type="ECO:0000259" key="1">
    <source>
        <dbReference type="Pfam" id="PF24809"/>
    </source>
</evidence>
<dbReference type="Proteomes" id="UP000799779">
    <property type="component" value="Unassembled WGS sequence"/>
</dbReference>
<keyword evidence="3" id="KW-1185">Reference proteome</keyword>
<name>A0A6A5WBU8_9PLEO</name>
<dbReference type="EMBL" id="ML977600">
    <property type="protein sequence ID" value="KAF1998907.1"/>
    <property type="molecule type" value="Genomic_DNA"/>
</dbReference>
<dbReference type="InterPro" id="IPR056125">
    <property type="entry name" value="DUF7708"/>
</dbReference>
<evidence type="ECO:0000313" key="3">
    <source>
        <dbReference type="Proteomes" id="UP000799779"/>
    </source>
</evidence>
<feature type="domain" description="DUF7708" evidence="1">
    <location>
        <begin position="81"/>
        <end position="226"/>
    </location>
</feature>
<dbReference type="AlphaFoldDB" id="A0A6A5WBU8"/>
<gene>
    <name evidence="2" type="ORF">P154DRAFT_621387</name>
</gene>
<proteinExistence type="predicted"/>
<dbReference type="Pfam" id="PF24809">
    <property type="entry name" value="DUF7708"/>
    <property type="match status" value="1"/>
</dbReference>
<reference evidence="2" key="1">
    <citation type="journal article" date="2020" name="Stud. Mycol.">
        <title>101 Dothideomycetes genomes: a test case for predicting lifestyles and emergence of pathogens.</title>
        <authorList>
            <person name="Haridas S."/>
            <person name="Albert R."/>
            <person name="Binder M."/>
            <person name="Bloem J."/>
            <person name="Labutti K."/>
            <person name="Salamov A."/>
            <person name="Andreopoulos B."/>
            <person name="Baker S."/>
            <person name="Barry K."/>
            <person name="Bills G."/>
            <person name="Bluhm B."/>
            <person name="Cannon C."/>
            <person name="Castanera R."/>
            <person name="Culley D."/>
            <person name="Daum C."/>
            <person name="Ezra D."/>
            <person name="Gonzalez J."/>
            <person name="Henrissat B."/>
            <person name="Kuo A."/>
            <person name="Liang C."/>
            <person name="Lipzen A."/>
            <person name="Lutzoni F."/>
            <person name="Magnuson J."/>
            <person name="Mondo S."/>
            <person name="Nolan M."/>
            <person name="Ohm R."/>
            <person name="Pangilinan J."/>
            <person name="Park H.-J."/>
            <person name="Ramirez L."/>
            <person name="Alfaro M."/>
            <person name="Sun H."/>
            <person name="Tritt A."/>
            <person name="Yoshinaga Y."/>
            <person name="Zwiers L.-H."/>
            <person name="Turgeon B."/>
            <person name="Goodwin S."/>
            <person name="Spatafora J."/>
            <person name="Crous P."/>
            <person name="Grigoriev I."/>
        </authorList>
    </citation>
    <scope>NUCLEOTIDE SEQUENCE</scope>
    <source>
        <strain evidence="2">CBS 123094</strain>
    </source>
</reference>
<protein>
    <recommendedName>
        <fullName evidence="1">DUF7708 domain-containing protein</fullName>
    </recommendedName>
</protein>
<organism evidence="2 3">
    <name type="scientific">Amniculicola lignicola CBS 123094</name>
    <dbReference type="NCBI Taxonomy" id="1392246"/>
    <lineage>
        <taxon>Eukaryota</taxon>
        <taxon>Fungi</taxon>
        <taxon>Dikarya</taxon>
        <taxon>Ascomycota</taxon>
        <taxon>Pezizomycotina</taxon>
        <taxon>Dothideomycetes</taxon>
        <taxon>Pleosporomycetidae</taxon>
        <taxon>Pleosporales</taxon>
        <taxon>Amniculicolaceae</taxon>
        <taxon>Amniculicola</taxon>
    </lineage>
</organism>
<accession>A0A6A5WBU8</accession>
<dbReference type="OrthoDB" id="61900at2759"/>
<sequence length="577" mass="65867">MTSPEQWYKAAIPTTSQNVKDPATTAFEECLEIFKQKLTADPKKRLRIDSLKAAKLQDVIDEVVKAQDQYEAKHQDSKTKKCIIAFSKRVHYYGKIMDVMVQHHPEYVSLAWGAMKIVFGSIVEHEKLGVTIVMALCEIGDALSRIELAEALYPTPMMKHTIAILYSYIVKFLLRALEWYELSTVSRALQTFTRPAALRYDDLIADIHKATLQVKELSLAGSQAEQRDMHTELRQVHVQQSSLIDRIESMQTELQKLMALVQQTHQAQVSTEKSISTHIQETIVTNQNVKEAYVDIRHKLSDIQLTNALTFISSMCSIDHKSSYESALIIRQNRRFSSRTKCSPFWKSPRLQTWDTAPTSTLMTLKATFHDRMHIRDFCTNVIEQLLTANTVILWVLKPPQPPPSADSGSIRQEEPLYTVFDVLKSLIYQALSLDYTSHTDTVFAFELRKFQAAHSTADYANLLGEILEHFKTVYIIIDVDAVEPESLAECRRLLTYIPQHMGNKIVKVVLKVMFVEYRPGGGYERGGEELFLRVPRTSQKKGKKMPVDPLRGKGRLGQGQRRLPLRIAAGAKWRDE</sequence>